<dbReference type="WBParaSite" id="ACAC_0000238501-mRNA-1">
    <property type="protein sequence ID" value="ACAC_0000238501-mRNA-1"/>
    <property type="gene ID" value="ACAC_0000238501"/>
</dbReference>
<reference evidence="15" key="1">
    <citation type="submission" date="2012-09" db="EMBL/GenBank/DDBJ databases">
        <authorList>
            <person name="Martin A.A."/>
        </authorList>
    </citation>
    <scope>NUCLEOTIDE SEQUENCE</scope>
</reference>
<feature type="coiled-coil region" evidence="14">
    <location>
        <begin position="132"/>
        <end position="201"/>
    </location>
</feature>
<dbReference type="AlphaFoldDB" id="A0A0K0CXR3"/>
<evidence type="ECO:0000256" key="2">
    <source>
        <dbReference type="ARBA" id="ARBA00004173"/>
    </source>
</evidence>
<evidence type="ECO:0000256" key="10">
    <source>
        <dbReference type="ARBA" id="ARBA00030700"/>
    </source>
</evidence>
<evidence type="ECO:0000256" key="3">
    <source>
        <dbReference type="ARBA" id="ARBA00005421"/>
    </source>
</evidence>
<evidence type="ECO:0000256" key="11">
    <source>
        <dbReference type="ARBA" id="ARBA00035184"/>
    </source>
</evidence>
<evidence type="ECO:0000313" key="16">
    <source>
        <dbReference type="WBParaSite" id="ACAC_0000238501-mRNA-1"/>
    </source>
</evidence>
<reference evidence="16" key="2">
    <citation type="submission" date="2017-02" db="UniProtKB">
        <authorList>
            <consortium name="WormBaseParasite"/>
        </authorList>
    </citation>
    <scope>IDENTIFICATION</scope>
</reference>
<dbReference type="Pfam" id="PF10147">
    <property type="entry name" value="CR6_interact"/>
    <property type="match status" value="1"/>
</dbReference>
<evidence type="ECO:0000256" key="14">
    <source>
        <dbReference type="SAM" id="Coils"/>
    </source>
</evidence>
<evidence type="ECO:0000256" key="7">
    <source>
        <dbReference type="ARBA" id="ARBA00023242"/>
    </source>
</evidence>
<keyword evidence="7" id="KW-0539">Nucleus</keyword>
<comment type="subcellular location">
    <subcellularLocation>
        <location evidence="2">Mitochondrion</location>
    </subcellularLocation>
    <subcellularLocation>
        <location evidence="1">Nucleus</location>
    </subcellularLocation>
</comment>
<comment type="similarity">
    <text evidence="3">Belongs to the mitochondrion-specific ribosomal protein mL64 family.</text>
</comment>
<evidence type="ECO:0000256" key="1">
    <source>
        <dbReference type="ARBA" id="ARBA00004123"/>
    </source>
</evidence>
<proteinExistence type="inferred from homology"/>
<dbReference type="Proteomes" id="UP000035642">
    <property type="component" value="Unassembled WGS sequence"/>
</dbReference>
<dbReference type="PANTHER" id="PTHR31761:SF1">
    <property type="entry name" value="LARGE RIBOSOMAL SUBUNIT PROTEIN ML64"/>
    <property type="match status" value="1"/>
</dbReference>
<dbReference type="PANTHER" id="PTHR31761">
    <property type="entry name" value="GROWTH ARREST AND DNA DAMAGE-INDUCIBLE PROTEINS-INTERACTING PROTEIN 1 GADD45GIP1"/>
    <property type="match status" value="1"/>
</dbReference>
<keyword evidence="5 14" id="KW-0175">Coiled coil</keyword>
<keyword evidence="15" id="KW-1185">Reference proteome</keyword>
<dbReference type="GO" id="GO:0005634">
    <property type="term" value="C:nucleus"/>
    <property type="evidence" value="ECO:0007669"/>
    <property type="project" value="UniProtKB-SubCell"/>
</dbReference>
<sequence>MIGRFQLPSCSSTANYVRMLSYRMIRPVFRHRLKPRHRIIAAGGIPPLEFDWERERSAQRERFGTYGLKSGINPSICWPTVEEIEEEQAVGLYREYHTCLKEMKALKEKQQEKEAARIAELDKNLENYPSVLAKYEASLVKAEKERDAKEIALENRIREIHEYFGYWMDPKDPRFEVMLQQKELEEKKAAKLARRAEIQKKTIADIM</sequence>
<evidence type="ECO:0000256" key="4">
    <source>
        <dbReference type="ARBA" id="ARBA00022980"/>
    </source>
</evidence>
<accession>A0A0K0CXR3</accession>
<evidence type="ECO:0000256" key="9">
    <source>
        <dbReference type="ARBA" id="ARBA00023306"/>
    </source>
</evidence>
<keyword evidence="8" id="KW-0687">Ribonucleoprotein</keyword>
<evidence type="ECO:0000256" key="6">
    <source>
        <dbReference type="ARBA" id="ARBA00023128"/>
    </source>
</evidence>
<organism evidence="15 16">
    <name type="scientific">Angiostrongylus cantonensis</name>
    <name type="common">Rat lungworm</name>
    <dbReference type="NCBI Taxonomy" id="6313"/>
    <lineage>
        <taxon>Eukaryota</taxon>
        <taxon>Metazoa</taxon>
        <taxon>Ecdysozoa</taxon>
        <taxon>Nematoda</taxon>
        <taxon>Chromadorea</taxon>
        <taxon>Rhabditida</taxon>
        <taxon>Rhabditina</taxon>
        <taxon>Rhabditomorpha</taxon>
        <taxon>Strongyloidea</taxon>
        <taxon>Metastrongylidae</taxon>
        <taxon>Angiostrongylus</taxon>
    </lineage>
</organism>
<keyword evidence="6" id="KW-0496">Mitochondrion</keyword>
<dbReference type="GO" id="GO:1990904">
    <property type="term" value="C:ribonucleoprotein complex"/>
    <property type="evidence" value="ECO:0007669"/>
    <property type="project" value="UniProtKB-KW"/>
</dbReference>
<evidence type="ECO:0000256" key="12">
    <source>
        <dbReference type="ARBA" id="ARBA00035485"/>
    </source>
</evidence>
<name>A0A0K0CXR3_ANGCA</name>
<evidence type="ECO:0000256" key="8">
    <source>
        <dbReference type="ARBA" id="ARBA00023274"/>
    </source>
</evidence>
<dbReference type="Gene3D" id="6.10.280.120">
    <property type="entry name" value="Growth arrest and DNA-damage-inducible proteins-interacting protein 1"/>
    <property type="match status" value="1"/>
</dbReference>
<evidence type="ECO:0000256" key="5">
    <source>
        <dbReference type="ARBA" id="ARBA00023054"/>
    </source>
</evidence>
<keyword evidence="9" id="KW-0131">Cell cycle</keyword>
<evidence type="ECO:0000256" key="13">
    <source>
        <dbReference type="ARBA" id="ARBA00060144"/>
    </source>
</evidence>
<evidence type="ECO:0000313" key="15">
    <source>
        <dbReference type="Proteomes" id="UP000035642"/>
    </source>
</evidence>
<protein>
    <recommendedName>
        <fullName evidence="11">Large ribosomal subunit protein mL64</fullName>
    </recommendedName>
    <alternativeName>
        <fullName evidence="10">39S ribosomal protein L59, mitochondrial</fullName>
    </alternativeName>
    <alternativeName>
        <fullName evidence="12">Growth arrest and DNA damage-inducible proteins-interacting protein 1</fullName>
    </alternativeName>
</protein>
<keyword evidence="4" id="KW-0689">Ribosomal protein</keyword>
<dbReference type="GO" id="GO:0005840">
    <property type="term" value="C:ribosome"/>
    <property type="evidence" value="ECO:0007669"/>
    <property type="project" value="UniProtKB-KW"/>
</dbReference>
<dbReference type="STRING" id="6313.A0A0K0CXR3"/>
<dbReference type="GO" id="GO:0005739">
    <property type="term" value="C:mitochondrion"/>
    <property type="evidence" value="ECO:0007669"/>
    <property type="project" value="UniProtKB-SubCell"/>
</dbReference>
<dbReference type="InterPro" id="IPR018472">
    <property type="entry name" value="Ribosomal_mL64"/>
</dbReference>
<comment type="function">
    <text evidence="13">Acts as a negative regulator of G1 to S cell cycle phase progression by inhibiting cyclin-dependent kinases. Inhibitory effects are additive with GADD45 proteins but also occur in the absence of GADD45 proteins. Acts as a repressor of the orphan nuclear receptor NR4A1 by inhibiting AB domain-mediated transcriptional activity. May be involved in the hormone-mediated regulation of NR4A1 transcriptional activity. May play a role in mitochondrial protein synthesis.</text>
</comment>
<dbReference type="InterPro" id="IPR043035">
    <property type="entry name" value="Ribosomal_mL64_sf"/>
</dbReference>